<dbReference type="Gene3D" id="3.40.50.1820">
    <property type="entry name" value="alpha/beta hydrolase"/>
    <property type="match status" value="1"/>
</dbReference>
<name>A0A3B0CH11_9BACL</name>
<dbReference type="EMBL" id="RBAH01000009">
    <property type="protein sequence ID" value="RKN84108.1"/>
    <property type="molecule type" value="Genomic_DNA"/>
</dbReference>
<dbReference type="Pfam" id="PF12697">
    <property type="entry name" value="Abhydrolase_6"/>
    <property type="match status" value="1"/>
</dbReference>
<dbReference type="SUPFAM" id="SSF53474">
    <property type="entry name" value="alpha/beta-Hydrolases"/>
    <property type="match status" value="1"/>
</dbReference>
<evidence type="ECO:0000313" key="4">
    <source>
        <dbReference type="EMBL" id="RKN84108.1"/>
    </source>
</evidence>
<reference evidence="4 5" key="1">
    <citation type="journal article" date="2007" name="Int. J. Syst. Evol. Microbiol.">
        <title>Paenibacillus ginsengarvi sp. nov., isolated from soil from ginseng cultivation.</title>
        <authorList>
            <person name="Yoon M.H."/>
            <person name="Ten L.N."/>
            <person name="Im W.T."/>
        </authorList>
    </citation>
    <scope>NUCLEOTIDE SEQUENCE [LARGE SCALE GENOMIC DNA]</scope>
    <source>
        <strain evidence="4 5">KCTC 13059</strain>
    </source>
</reference>
<feature type="active site" description="Charge relay system" evidence="1">
    <location>
        <position position="197"/>
    </location>
</feature>
<feature type="active site" description="Nucleophile" evidence="1">
    <location>
        <position position="79"/>
    </location>
</feature>
<keyword evidence="4" id="KW-0378">Hydrolase</keyword>
<dbReference type="PIRSF" id="PIRSF017388">
    <property type="entry name" value="Esterase_lipase"/>
    <property type="match status" value="1"/>
</dbReference>
<feature type="active site" description="Charge relay system" evidence="1">
    <location>
        <position position="168"/>
    </location>
</feature>
<gene>
    <name evidence="4" type="ORF">D7M11_13935</name>
</gene>
<protein>
    <submittedName>
        <fullName evidence="4">Alpha/beta fold hydrolase</fullName>
    </submittedName>
</protein>
<feature type="domain" description="AB hydrolase-1" evidence="3">
    <location>
        <begin position="9"/>
        <end position="208"/>
    </location>
</feature>
<keyword evidence="5" id="KW-1185">Reference proteome</keyword>
<organism evidence="4 5">
    <name type="scientific">Paenibacillus ginsengarvi</name>
    <dbReference type="NCBI Taxonomy" id="400777"/>
    <lineage>
        <taxon>Bacteria</taxon>
        <taxon>Bacillati</taxon>
        <taxon>Bacillota</taxon>
        <taxon>Bacilli</taxon>
        <taxon>Bacillales</taxon>
        <taxon>Paenibacillaceae</taxon>
        <taxon>Paenibacillus</taxon>
    </lineage>
</organism>
<evidence type="ECO:0000259" key="3">
    <source>
        <dbReference type="Pfam" id="PF12697"/>
    </source>
</evidence>
<dbReference type="AlphaFoldDB" id="A0A3B0CH11"/>
<evidence type="ECO:0000256" key="1">
    <source>
        <dbReference type="PIRSR" id="PIRSR017388-1"/>
    </source>
</evidence>
<dbReference type="InterPro" id="IPR029058">
    <property type="entry name" value="AB_hydrolase_fold"/>
</dbReference>
<feature type="binding site" evidence="2">
    <location>
        <position position="12"/>
    </location>
    <ligand>
        <name>substrate</name>
    </ligand>
</feature>
<dbReference type="InterPro" id="IPR050228">
    <property type="entry name" value="Carboxylesterase_BioH"/>
</dbReference>
<dbReference type="OrthoDB" id="9786110at2"/>
<dbReference type="InterPro" id="IPR012354">
    <property type="entry name" value="Esterase_lipase"/>
</dbReference>
<dbReference type="InterPro" id="IPR000073">
    <property type="entry name" value="AB_hydrolase_1"/>
</dbReference>
<feature type="binding site" evidence="2">
    <location>
        <position position="80"/>
    </location>
    <ligand>
        <name>substrate</name>
    </ligand>
</feature>
<dbReference type="PANTHER" id="PTHR43194:SF2">
    <property type="entry name" value="PEROXISOMAL MEMBRANE PROTEIN LPX1"/>
    <property type="match status" value="1"/>
</dbReference>
<evidence type="ECO:0000256" key="2">
    <source>
        <dbReference type="PIRSR" id="PIRSR017388-2"/>
    </source>
</evidence>
<proteinExistence type="predicted"/>
<dbReference type="RefSeq" id="WP_120747843.1">
    <property type="nucleotide sequence ID" value="NZ_RBAH01000009.1"/>
</dbReference>
<dbReference type="PANTHER" id="PTHR43194">
    <property type="entry name" value="HYDROLASE ALPHA/BETA FOLD FAMILY"/>
    <property type="match status" value="1"/>
</dbReference>
<evidence type="ECO:0000313" key="5">
    <source>
        <dbReference type="Proteomes" id="UP000282311"/>
    </source>
</evidence>
<dbReference type="Proteomes" id="UP000282311">
    <property type="component" value="Unassembled WGS sequence"/>
</dbReference>
<accession>A0A3B0CH11</accession>
<comment type="caution">
    <text evidence="4">The sequence shown here is derived from an EMBL/GenBank/DDBJ whole genome shotgun (WGS) entry which is preliminary data.</text>
</comment>
<sequence>MSDKVCLGLHGFTGGPFELTPLARYLENAGWTCLLPTLPGHERPDGLRQVRWNDWLDAAEREAQRLTERYGSFDLVGFSMGGALAAHIASRYPVRRLVLLNAAVIYASPYLLLQDFGSALQAGDWRRYMKIRRTPLRATVQFMRLVRSAKPMWKGIGAPTMIAQSGRDPVVHPHSASVLASLIPSVARVEYFPASKHLICLDREADALFARIGQFLSDETGL</sequence>
<dbReference type="GO" id="GO:0052689">
    <property type="term" value="F:carboxylic ester hydrolase activity"/>
    <property type="evidence" value="ECO:0007669"/>
    <property type="project" value="InterPro"/>
</dbReference>